<dbReference type="AlphaFoldDB" id="A0A0F9ER91"/>
<accession>A0A0F9ER91</accession>
<feature type="non-terminal residue" evidence="2">
    <location>
        <position position="1"/>
    </location>
</feature>
<dbReference type="SUPFAM" id="SSF47384">
    <property type="entry name" value="Homodimeric domain of signal transducing histidine kinase"/>
    <property type="match status" value="1"/>
</dbReference>
<evidence type="ECO:0000259" key="1">
    <source>
        <dbReference type="Pfam" id="PF00512"/>
    </source>
</evidence>
<feature type="domain" description="Signal transduction histidine kinase dimerisation/phosphoacceptor" evidence="1">
    <location>
        <begin position="2"/>
        <end position="47"/>
    </location>
</feature>
<organism evidence="2">
    <name type="scientific">marine sediment metagenome</name>
    <dbReference type="NCBI Taxonomy" id="412755"/>
    <lineage>
        <taxon>unclassified sequences</taxon>
        <taxon>metagenomes</taxon>
        <taxon>ecological metagenomes</taxon>
    </lineage>
</organism>
<dbReference type="Gene3D" id="1.10.287.130">
    <property type="match status" value="1"/>
</dbReference>
<dbReference type="Pfam" id="PF00512">
    <property type="entry name" value="HisKA"/>
    <property type="match status" value="1"/>
</dbReference>
<comment type="caution">
    <text evidence="2">The sequence shown here is derived from an EMBL/GenBank/DDBJ whole genome shotgun (WGS) entry which is preliminary data.</text>
</comment>
<dbReference type="InterPro" id="IPR003661">
    <property type="entry name" value="HisK_dim/P_dom"/>
</dbReference>
<gene>
    <name evidence="2" type="ORF">LCGC14_2395770</name>
</gene>
<name>A0A0F9ER91_9ZZZZ</name>
<evidence type="ECO:0000313" key="2">
    <source>
        <dbReference type="EMBL" id="KKL26388.1"/>
    </source>
</evidence>
<protein>
    <recommendedName>
        <fullName evidence="1">Signal transduction histidine kinase dimerisation/phosphoacceptor domain-containing protein</fullName>
    </recommendedName>
</protein>
<sequence length="67" mass="7754">IIKNAVELIEISSEDITDEKLKKRISMIKNAADRMLRQINDVLDFVRTSPLQLEKKSLLIILELSIF</sequence>
<dbReference type="CDD" id="cd00082">
    <property type="entry name" value="HisKA"/>
    <property type="match status" value="1"/>
</dbReference>
<dbReference type="InterPro" id="IPR036097">
    <property type="entry name" value="HisK_dim/P_sf"/>
</dbReference>
<dbReference type="EMBL" id="LAZR01035855">
    <property type="protein sequence ID" value="KKL26388.1"/>
    <property type="molecule type" value="Genomic_DNA"/>
</dbReference>
<reference evidence="2" key="1">
    <citation type="journal article" date="2015" name="Nature">
        <title>Complex archaea that bridge the gap between prokaryotes and eukaryotes.</title>
        <authorList>
            <person name="Spang A."/>
            <person name="Saw J.H."/>
            <person name="Jorgensen S.L."/>
            <person name="Zaremba-Niedzwiedzka K."/>
            <person name="Martijn J."/>
            <person name="Lind A.E."/>
            <person name="van Eijk R."/>
            <person name="Schleper C."/>
            <person name="Guy L."/>
            <person name="Ettema T.J."/>
        </authorList>
    </citation>
    <scope>NUCLEOTIDE SEQUENCE</scope>
</reference>
<proteinExistence type="predicted"/>
<dbReference type="GO" id="GO:0000155">
    <property type="term" value="F:phosphorelay sensor kinase activity"/>
    <property type="evidence" value="ECO:0007669"/>
    <property type="project" value="InterPro"/>
</dbReference>